<dbReference type="RefSeq" id="WP_133503138.1">
    <property type="nucleotide sequence ID" value="NZ_SNXC01000010.1"/>
</dbReference>
<keyword evidence="2" id="KW-1133">Transmembrane helix</keyword>
<feature type="coiled-coil region" evidence="1">
    <location>
        <begin position="120"/>
        <end position="155"/>
    </location>
</feature>
<dbReference type="Proteomes" id="UP000294656">
    <property type="component" value="Unassembled WGS sequence"/>
</dbReference>
<dbReference type="EMBL" id="SNXC01000010">
    <property type="protein sequence ID" value="TDO98920.1"/>
    <property type="molecule type" value="Genomic_DNA"/>
</dbReference>
<keyword evidence="2" id="KW-0472">Membrane</keyword>
<keyword evidence="2" id="KW-0812">Transmembrane</keyword>
<dbReference type="Pfam" id="PF13455">
    <property type="entry name" value="MUG113"/>
    <property type="match status" value="1"/>
</dbReference>
<evidence type="ECO:0000256" key="2">
    <source>
        <dbReference type="SAM" id="Phobius"/>
    </source>
</evidence>
<feature type="domain" description="Bacteriophage T5 Orf172 DNA-binding" evidence="3">
    <location>
        <begin position="429"/>
        <end position="512"/>
    </location>
</feature>
<protein>
    <submittedName>
        <fullName evidence="4">T5orf172 domain-containing protein</fullName>
    </submittedName>
</protein>
<keyword evidence="1" id="KW-0175">Coiled coil</keyword>
<gene>
    <name evidence="4" type="ORF">DFP79_1342</name>
</gene>
<proteinExistence type="predicted"/>
<feature type="coiled-coil region" evidence="1">
    <location>
        <begin position="38"/>
        <end position="89"/>
    </location>
</feature>
<dbReference type="OrthoDB" id="9811665at2"/>
<dbReference type="AlphaFoldDB" id="A0A4R6MDW5"/>
<sequence length="548" mass="62174">MEQNTSTAGAIIGSLILLSPVCLAIFFWIRARTFKKRFNNLSDRNSKCQSEVESLRQKLSPIFDAEVEAEQLRNEATELTETARVALAEADEKARKAIQKSKDDAYTIVNSAQEEAASLILDAKEEAQLLRRNGKETQEKALEKSEQLKSEALAESDRIIEYANKRAQDIAGEALEAKSKADHYQDAIIAMQNAIDGYKDDYIIPNHTVLDELAEEFSHKEAGEQLKTQRKRIKELISIGRAADCDYAEPNRRKYAIHFVIDAFNGKVDSALSKVKHDNLGKIKQEIIDAFSLVNHNGKPFRNARISREFLDARLDELKWAVATHELKQQALAEQRAIREQIREEDKARREMEKAIKEAEKEERLLQKALEKARKELSDASDDQKKQYEAQLAELELKLSEAELKGQRAISMAQQTKQGHVYIISNIGSFGEHIYKVGMTRRLEPLDRVKELGDASVPFGFDVHAMIFSKDAPSLEKALHKAFYTQSVNKVNPRKEFFKLPLSDIKSAIEAEGITDIHWTMKADAEEYRESLAIEKEMALLNNEKATA</sequence>
<organism evidence="4 5">
    <name type="scientific">Marinomonas balearica</name>
    <dbReference type="NCBI Taxonomy" id="491947"/>
    <lineage>
        <taxon>Bacteria</taxon>
        <taxon>Pseudomonadati</taxon>
        <taxon>Pseudomonadota</taxon>
        <taxon>Gammaproteobacteria</taxon>
        <taxon>Oceanospirillales</taxon>
        <taxon>Oceanospirillaceae</taxon>
        <taxon>Marinomonas</taxon>
    </lineage>
</organism>
<dbReference type="SMART" id="SM00974">
    <property type="entry name" value="T5orf172"/>
    <property type="match status" value="1"/>
</dbReference>
<feature type="transmembrane region" description="Helical" evidence="2">
    <location>
        <begin position="6"/>
        <end position="29"/>
    </location>
</feature>
<comment type="caution">
    <text evidence="4">The sequence shown here is derived from an EMBL/GenBank/DDBJ whole genome shotgun (WGS) entry which is preliminary data.</text>
</comment>
<dbReference type="InterPro" id="IPR025280">
    <property type="entry name" value="SNIPE"/>
</dbReference>
<dbReference type="Pfam" id="PF13250">
    <property type="entry name" value="SNIPE"/>
    <property type="match status" value="1"/>
</dbReference>
<evidence type="ECO:0000259" key="3">
    <source>
        <dbReference type="SMART" id="SM00974"/>
    </source>
</evidence>
<feature type="coiled-coil region" evidence="1">
    <location>
        <begin position="338"/>
        <end position="405"/>
    </location>
</feature>
<evidence type="ECO:0000313" key="5">
    <source>
        <dbReference type="Proteomes" id="UP000294656"/>
    </source>
</evidence>
<evidence type="ECO:0000313" key="4">
    <source>
        <dbReference type="EMBL" id="TDO98920.1"/>
    </source>
</evidence>
<dbReference type="InterPro" id="IPR018306">
    <property type="entry name" value="Phage_T5_Orf172_DNA-bd"/>
</dbReference>
<evidence type="ECO:0000256" key="1">
    <source>
        <dbReference type="SAM" id="Coils"/>
    </source>
</evidence>
<reference evidence="4 5" key="1">
    <citation type="submission" date="2019-03" db="EMBL/GenBank/DDBJ databases">
        <title>Genomic Encyclopedia of Type Strains, Phase III (KMG-III): the genomes of soil and plant-associated and newly described type strains.</title>
        <authorList>
            <person name="Whitman W."/>
        </authorList>
    </citation>
    <scope>NUCLEOTIDE SEQUENCE [LARGE SCALE GENOMIC DNA]</scope>
    <source>
        <strain evidence="4 5">CECT 7378</strain>
    </source>
</reference>
<accession>A0A4R6MDW5</accession>
<keyword evidence="5" id="KW-1185">Reference proteome</keyword>
<name>A0A4R6MDW5_9GAMM</name>